<evidence type="ECO:0000313" key="3">
    <source>
        <dbReference type="Proteomes" id="UP000198393"/>
    </source>
</evidence>
<organism evidence="2 3">
    <name type="scientific">Ekhidna lutea</name>
    <dbReference type="NCBI Taxonomy" id="447679"/>
    <lineage>
        <taxon>Bacteria</taxon>
        <taxon>Pseudomonadati</taxon>
        <taxon>Bacteroidota</taxon>
        <taxon>Cytophagia</taxon>
        <taxon>Cytophagales</taxon>
        <taxon>Reichenbachiellaceae</taxon>
        <taxon>Ekhidna</taxon>
    </lineage>
</organism>
<dbReference type="Pfam" id="PF07396">
    <property type="entry name" value="Porin_O_P"/>
    <property type="match status" value="1"/>
</dbReference>
<dbReference type="EMBL" id="FZPD01000004">
    <property type="protein sequence ID" value="SNT19556.1"/>
    <property type="molecule type" value="Genomic_DNA"/>
</dbReference>
<dbReference type="Gene3D" id="2.40.160.10">
    <property type="entry name" value="Porin"/>
    <property type="match status" value="1"/>
</dbReference>
<sequence>MNFSKQSFFSLLLLILIQASNAQDTVSSSWGKRLRFIAEDSTFSLKFGFRFQTLYDGRLNLNTDVYEDAMMVRRSRLKFDGWAIDPSVVYKLELAVSNRDQRSGHNAESGNTANIVLDAVVKWNFAKNWHVWWGQTKLPGNRERVISSQNLQFVDRSLVNSRYNLDRDVGVQLRHKSGDDKFRQILAVSLGQGRNVIARNPDYGYQITGRLEFLPMGGFKGKGDYVGSDIQREATPKLSIGLTGDLNTNAVRSRGNLGGFVENAEGDYISEDLTSFIADMMFKYNGISAMSEFALRSADNEEGLFGTGGGFVFQAGYLFPSNWEIAGRFTDIDADSNQTVFADQREFTLGVSRYISGHDLKFQSDISYQTFPGQTTEYLIFRFQTEIAL</sequence>
<keyword evidence="1" id="KW-0732">Signal</keyword>
<keyword evidence="3" id="KW-1185">Reference proteome</keyword>
<feature type="chain" id="PRO_5012353754" evidence="1">
    <location>
        <begin position="23"/>
        <end position="389"/>
    </location>
</feature>
<proteinExistence type="predicted"/>
<dbReference type="InterPro" id="IPR010870">
    <property type="entry name" value="Porin_O/P"/>
</dbReference>
<protein>
    <submittedName>
        <fullName evidence="2">Phosphate-selective porin O and P</fullName>
    </submittedName>
</protein>
<evidence type="ECO:0000313" key="2">
    <source>
        <dbReference type="EMBL" id="SNT19556.1"/>
    </source>
</evidence>
<name>A0A239KMH2_EKHLU</name>
<dbReference type="RefSeq" id="WP_089357467.1">
    <property type="nucleotide sequence ID" value="NZ_FZPD01000004.1"/>
</dbReference>
<dbReference type="Proteomes" id="UP000198393">
    <property type="component" value="Unassembled WGS sequence"/>
</dbReference>
<evidence type="ECO:0000256" key="1">
    <source>
        <dbReference type="SAM" id="SignalP"/>
    </source>
</evidence>
<feature type="signal peptide" evidence="1">
    <location>
        <begin position="1"/>
        <end position="22"/>
    </location>
</feature>
<accession>A0A239KMH2</accession>
<dbReference type="InterPro" id="IPR023614">
    <property type="entry name" value="Porin_dom_sf"/>
</dbReference>
<reference evidence="2 3" key="1">
    <citation type="submission" date="2017-06" db="EMBL/GenBank/DDBJ databases">
        <authorList>
            <person name="Kim H.J."/>
            <person name="Triplett B.A."/>
        </authorList>
    </citation>
    <scope>NUCLEOTIDE SEQUENCE [LARGE SCALE GENOMIC DNA]</scope>
    <source>
        <strain evidence="2 3">DSM 19307</strain>
    </source>
</reference>
<dbReference type="OrthoDB" id="5442696at2"/>
<dbReference type="AlphaFoldDB" id="A0A239KMH2"/>
<gene>
    <name evidence="2" type="ORF">SAMN05421640_2787</name>
</gene>